<feature type="non-terminal residue" evidence="2">
    <location>
        <position position="1"/>
    </location>
</feature>
<organism evidence="2 3">
    <name type="scientific">Stylosanthes scabra</name>
    <dbReference type="NCBI Taxonomy" id="79078"/>
    <lineage>
        <taxon>Eukaryota</taxon>
        <taxon>Viridiplantae</taxon>
        <taxon>Streptophyta</taxon>
        <taxon>Embryophyta</taxon>
        <taxon>Tracheophyta</taxon>
        <taxon>Spermatophyta</taxon>
        <taxon>Magnoliopsida</taxon>
        <taxon>eudicotyledons</taxon>
        <taxon>Gunneridae</taxon>
        <taxon>Pentapetalae</taxon>
        <taxon>rosids</taxon>
        <taxon>fabids</taxon>
        <taxon>Fabales</taxon>
        <taxon>Fabaceae</taxon>
        <taxon>Papilionoideae</taxon>
        <taxon>50 kb inversion clade</taxon>
        <taxon>dalbergioids sensu lato</taxon>
        <taxon>Dalbergieae</taxon>
        <taxon>Pterocarpus clade</taxon>
        <taxon>Stylosanthes</taxon>
    </lineage>
</organism>
<name>A0ABU6RK87_9FABA</name>
<protein>
    <submittedName>
        <fullName evidence="2">Uncharacterized protein</fullName>
    </submittedName>
</protein>
<sequence length="95" mass="10752">TEAWPDLRVSNGTARPAPPLLASVAVLKSHPAPPNAPLDEGRHYKQFKKSVFELDYEILDKIFNNNTTSGQLRHAFTKEPSTSDEEKLLERKTFF</sequence>
<accession>A0ABU6RK87</accession>
<evidence type="ECO:0000256" key="1">
    <source>
        <dbReference type="SAM" id="MobiDB-lite"/>
    </source>
</evidence>
<dbReference type="Proteomes" id="UP001341840">
    <property type="component" value="Unassembled WGS sequence"/>
</dbReference>
<proteinExistence type="predicted"/>
<evidence type="ECO:0000313" key="2">
    <source>
        <dbReference type="EMBL" id="MED6124370.1"/>
    </source>
</evidence>
<feature type="compositionally biased region" description="Basic and acidic residues" evidence="1">
    <location>
        <begin position="84"/>
        <end position="95"/>
    </location>
</feature>
<keyword evidence="3" id="KW-1185">Reference proteome</keyword>
<reference evidence="2 3" key="1">
    <citation type="journal article" date="2023" name="Plants (Basel)">
        <title>Bridging the Gap: Combining Genomics and Transcriptomics Approaches to Understand Stylosanthes scabra, an Orphan Legume from the Brazilian Caatinga.</title>
        <authorList>
            <person name="Ferreira-Neto J.R.C."/>
            <person name="da Silva M.D."/>
            <person name="Binneck E."/>
            <person name="de Melo N.F."/>
            <person name="da Silva R.H."/>
            <person name="de Melo A.L.T.M."/>
            <person name="Pandolfi V."/>
            <person name="Bustamante F.O."/>
            <person name="Brasileiro-Vidal A.C."/>
            <person name="Benko-Iseppon A.M."/>
        </authorList>
    </citation>
    <scope>NUCLEOTIDE SEQUENCE [LARGE SCALE GENOMIC DNA]</scope>
    <source>
        <tissue evidence="2">Leaves</tissue>
    </source>
</reference>
<feature type="region of interest" description="Disordered" evidence="1">
    <location>
        <begin position="75"/>
        <end position="95"/>
    </location>
</feature>
<dbReference type="EMBL" id="JASCZI010030698">
    <property type="protein sequence ID" value="MED6124370.1"/>
    <property type="molecule type" value="Genomic_DNA"/>
</dbReference>
<gene>
    <name evidence="2" type="ORF">PIB30_058397</name>
</gene>
<comment type="caution">
    <text evidence="2">The sequence shown here is derived from an EMBL/GenBank/DDBJ whole genome shotgun (WGS) entry which is preliminary data.</text>
</comment>
<evidence type="ECO:0000313" key="3">
    <source>
        <dbReference type="Proteomes" id="UP001341840"/>
    </source>
</evidence>